<comment type="catalytic activity">
    <reaction evidence="7 9">
        <text>L-histidine = trans-urocanate + NH4(+)</text>
        <dbReference type="Rhea" id="RHEA:21232"/>
        <dbReference type="ChEBI" id="CHEBI:17771"/>
        <dbReference type="ChEBI" id="CHEBI:28938"/>
        <dbReference type="ChEBI" id="CHEBI:57595"/>
        <dbReference type="EC" id="4.3.1.3"/>
    </reaction>
</comment>
<dbReference type="InterPro" id="IPR001106">
    <property type="entry name" value="Aromatic_Lyase"/>
</dbReference>
<accession>A0ABU7DA06</accession>
<dbReference type="Proteomes" id="UP001352852">
    <property type="component" value="Unassembled WGS sequence"/>
</dbReference>
<keyword evidence="5 9" id="KW-0369">Histidine metabolism</keyword>
<evidence type="ECO:0000256" key="10">
    <source>
        <dbReference type="SAM" id="MobiDB-lite"/>
    </source>
</evidence>
<organism evidence="12 13">
    <name type="scientific">Characodon lateralis</name>
    <dbReference type="NCBI Taxonomy" id="208331"/>
    <lineage>
        <taxon>Eukaryota</taxon>
        <taxon>Metazoa</taxon>
        <taxon>Chordata</taxon>
        <taxon>Craniata</taxon>
        <taxon>Vertebrata</taxon>
        <taxon>Euteleostomi</taxon>
        <taxon>Actinopterygii</taxon>
        <taxon>Neopterygii</taxon>
        <taxon>Teleostei</taxon>
        <taxon>Neoteleostei</taxon>
        <taxon>Acanthomorphata</taxon>
        <taxon>Ovalentaria</taxon>
        <taxon>Atherinomorphae</taxon>
        <taxon>Cyprinodontiformes</taxon>
        <taxon>Goodeidae</taxon>
        <taxon>Characodon</taxon>
    </lineage>
</organism>
<evidence type="ECO:0000256" key="9">
    <source>
        <dbReference type="RuleBase" id="RU004479"/>
    </source>
</evidence>
<evidence type="ECO:0000256" key="1">
    <source>
        <dbReference type="ARBA" id="ARBA00005113"/>
    </source>
</evidence>
<name>A0ABU7DA06_9TELE</name>
<evidence type="ECO:0000313" key="13">
    <source>
        <dbReference type="Proteomes" id="UP001352852"/>
    </source>
</evidence>
<evidence type="ECO:0000256" key="2">
    <source>
        <dbReference type="ARBA" id="ARBA00007238"/>
    </source>
</evidence>
<sequence length="739" mass="80859">MCMWPFVPGSPQLLLIKKWGICVCVLAWLFVLCISVVLCDGLSTCPGTAGTSPSRPCKDKWRAAEGGKPGAQSAALTAAEPPRRAMPRFTVHIRDEWLAVACRDTSNTIQWLGQEALKRYIKNKPDNGGIGSVKETRFIVRRCQGSGLLDPDDTIDDVLEDNDFVELAIEGDTMSSEFIPCQPGVSNITAAYKEPAEYISLDGNSLTSTDLVNLGRGLYKIKLTLEAERKVVQARELLDTIVKENKVVYGITTGFGKFARTVIPVSKLKELQENLVRSHSAGLGNPLSPERTRMLLALRINVLAKGYSGISLETLQAMIQAFNASCLSFVPEKGTVGASGDLAPLSHLALGLMGEGKMWSPKSGWADAKYVLEAHGLKPISLKPKEGLALINGTQMITSLGAEAVERAQAIAQQADIVAALTLEVLKGTTKAFDSDIHSLRPHPGQTEVALRFRSLLDSDHHPSEIAESHRFCDRVQDAYTMRCCPQVHGITNDTIKFVQNIINTEINSATDNPMVFAERGETISGGNFHGEYPAKALDFLSIAVHELASISERRIERLCNPSLSELPAFLVNEGGLNSGFMIAHCTAASLVSENKVLCHPSSVDSLSTSAATEDHVSMGGWAARKALRVVEHVEQVLAIELLAACQGIEFLRPLRTTTPLEKVYDLVRSVVKPWIKDRFLSPDIEAVHRLLLDQKVWNVAKPYIEKYQTEYIPESRPVSPTAFSLDPPASPRKRVRHE</sequence>
<protein>
    <recommendedName>
        <fullName evidence="4 9">Histidine ammonia-lyase</fullName>
        <ecNumber evidence="3 9">4.3.1.3</ecNumber>
    </recommendedName>
</protein>
<comment type="similarity">
    <text evidence="2 8">Belongs to the PAL/histidase family.</text>
</comment>
<keyword evidence="13" id="KW-1185">Reference proteome</keyword>
<dbReference type="InterPro" id="IPR008948">
    <property type="entry name" value="L-Aspartase-like"/>
</dbReference>
<evidence type="ECO:0000256" key="6">
    <source>
        <dbReference type="ARBA" id="ARBA00023239"/>
    </source>
</evidence>
<dbReference type="Gene3D" id="1.20.200.10">
    <property type="entry name" value="Fumarase/aspartase (Central domain)"/>
    <property type="match status" value="1"/>
</dbReference>
<comment type="pathway">
    <text evidence="1 9">Amino-acid degradation; L-histidine degradation into L-glutamate; N-formimidoyl-L-glutamate from L-histidine: step 1/3.</text>
</comment>
<dbReference type="NCBIfam" id="TIGR01225">
    <property type="entry name" value="hutH"/>
    <property type="match status" value="1"/>
</dbReference>
<evidence type="ECO:0000256" key="3">
    <source>
        <dbReference type="ARBA" id="ARBA00012994"/>
    </source>
</evidence>
<evidence type="ECO:0000256" key="4">
    <source>
        <dbReference type="ARBA" id="ARBA00017271"/>
    </source>
</evidence>
<evidence type="ECO:0000313" key="12">
    <source>
        <dbReference type="EMBL" id="MED6270930.1"/>
    </source>
</evidence>
<dbReference type="EC" id="4.3.1.3" evidence="3 9"/>
<dbReference type="SUPFAM" id="SSF48557">
    <property type="entry name" value="L-aspartase-like"/>
    <property type="match status" value="1"/>
</dbReference>
<reference evidence="12 13" key="1">
    <citation type="submission" date="2021-06" db="EMBL/GenBank/DDBJ databases">
        <authorList>
            <person name="Palmer J.M."/>
        </authorList>
    </citation>
    <scope>NUCLEOTIDE SEQUENCE [LARGE SCALE GENOMIC DNA]</scope>
    <source>
        <strain evidence="12 13">CL_MEX2019</strain>
        <tissue evidence="12">Muscle</tissue>
    </source>
</reference>
<feature type="region of interest" description="Disordered" evidence="10">
    <location>
        <begin position="717"/>
        <end position="739"/>
    </location>
</feature>
<proteinExistence type="inferred from homology"/>
<dbReference type="Pfam" id="PF00221">
    <property type="entry name" value="Lyase_aromatic"/>
    <property type="match status" value="1"/>
</dbReference>
<dbReference type="Gene3D" id="1.10.275.10">
    <property type="entry name" value="Fumarase/aspartase (N-terminal domain)"/>
    <property type="match status" value="1"/>
</dbReference>
<evidence type="ECO:0000259" key="11">
    <source>
        <dbReference type="Pfam" id="PF12053"/>
    </source>
</evidence>
<dbReference type="NCBIfam" id="NF006871">
    <property type="entry name" value="PRK09367.1"/>
    <property type="match status" value="1"/>
</dbReference>
<dbReference type="InterPro" id="IPR021922">
    <property type="entry name" value="Par3/HAL_N"/>
</dbReference>
<dbReference type="CDD" id="cd00332">
    <property type="entry name" value="PAL-HAL"/>
    <property type="match status" value="1"/>
</dbReference>
<dbReference type="InterPro" id="IPR024083">
    <property type="entry name" value="Fumarase/histidase_N"/>
</dbReference>
<dbReference type="PROSITE" id="PS00488">
    <property type="entry name" value="PAL_HISTIDASE"/>
    <property type="match status" value="1"/>
</dbReference>
<evidence type="ECO:0000256" key="5">
    <source>
        <dbReference type="ARBA" id="ARBA00022808"/>
    </source>
</evidence>
<dbReference type="InterPro" id="IPR022313">
    <property type="entry name" value="Phe/His_NH3-lyase_AS"/>
</dbReference>
<gene>
    <name evidence="12" type="ORF">CHARACLAT_015200</name>
</gene>
<dbReference type="PANTHER" id="PTHR10362">
    <property type="entry name" value="HISTIDINE AMMONIA-LYASE"/>
    <property type="match status" value="1"/>
</dbReference>
<dbReference type="EMBL" id="JAHUTJ010017565">
    <property type="protein sequence ID" value="MED6270930.1"/>
    <property type="molecule type" value="Genomic_DNA"/>
</dbReference>
<comment type="caution">
    <text evidence="12">The sequence shown here is derived from an EMBL/GenBank/DDBJ whole genome shotgun (WGS) entry which is preliminary data.</text>
</comment>
<dbReference type="InterPro" id="IPR005921">
    <property type="entry name" value="HutH"/>
</dbReference>
<evidence type="ECO:0000256" key="8">
    <source>
        <dbReference type="RuleBase" id="RU003954"/>
    </source>
</evidence>
<keyword evidence="6 8" id="KW-0456">Lyase</keyword>
<feature type="domain" description="Par3/HAL N-terminal" evidence="11">
    <location>
        <begin position="90"/>
        <end position="164"/>
    </location>
</feature>
<dbReference type="Gene3D" id="3.10.20.90">
    <property type="entry name" value="Phosphatidylinositol 3-kinase Catalytic Subunit, Chain A, domain 1"/>
    <property type="match status" value="1"/>
</dbReference>
<dbReference type="Pfam" id="PF12053">
    <property type="entry name" value="Par3_HAL_N_term"/>
    <property type="match status" value="1"/>
</dbReference>
<evidence type="ECO:0000256" key="7">
    <source>
        <dbReference type="ARBA" id="ARBA00049269"/>
    </source>
</evidence>